<gene>
    <name evidence="2" type="ORF">BDV26DRAFT_61150</name>
</gene>
<organism evidence="2 3">
    <name type="scientific">Aspergillus bertholletiae</name>
    <dbReference type="NCBI Taxonomy" id="1226010"/>
    <lineage>
        <taxon>Eukaryota</taxon>
        <taxon>Fungi</taxon>
        <taxon>Dikarya</taxon>
        <taxon>Ascomycota</taxon>
        <taxon>Pezizomycotina</taxon>
        <taxon>Eurotiomycetes</taxon>
        <taxon>Eurotiomycetidae</taxon>
        <taxon>Eurotiales</taxon>
        <taxon>Aspergillaceae</taxon>
        <taxon>Aspergillus</taxon>
        <taxon>Aspergillus subgen. Circumdati</taxon>
    </lineage>
</organism>
<proteinExistence type="predicted"/>
<evidence type="ECO:0000313" key="2">
    <source>
        <dbReference type="EMBL" id="KAE8373675.1"/>
    </source>
</evidence>
<evidence type="ECO:0000313" key="3">
    <source>
        <dbReference type="Proteomes" id="UP000326198"/>
    </source>
</evidence>
<evidence type="ECO:0000256" key="1">
    <source>
        <dbReference type="SAM" id="MobiDB-lite"/>
    </source>
</evidence>
<feature type="region of interest" description="Disordered" evidence="1">
    <location>
        <begin position="88"/>
        <end position="108"/>
    </location>
</feature>
<dbReference type="AlphaFoldDB" id="A0A5N7AV08"/>
<keyword evidence="3" id="KW-1185">Reference proteome</keyword>
<protein>
    <submittedName>
        <fullName evidence="2">Uncharacterized protein</fullName>
    </submittedName>
</protein>
<dbReference type="Proteomes" id="UP000326198">
    <property type="component" value="Unassembled WGS sequence"/>
</dbReference>
<accession>A0A5N7AV08</accession>
<sequence length="108" mass="11520">MGSPECPFRIQLCPSLAHRSYFISRFLLLASPSLSLPPSLSFSPTPQMIIASPASSGSRARETNFVVSARENALVGPKWTWTAKAYAGQSPISPCGRPNQAGSSSHSK</sequence>
<dbReference type="EMBL" id="ML736307">
    <property type="protein sequence ID" value="KAE8373675.1"/>
    <property type="molecule type" value="Genomic_DNA"/>
</dbReference>
<name>A0A5N7AV08_9EURO</name>
<reference evidence="2 3" key="1">
    <citation type="submission" date="2019-04" db="EMBL/GenBank/DDBJ databases">
        <title>Friends and foes A comparative genomics studyof 23 Aspergillus species from section Flavi.</title>
        <authorList>
            <consortium name="DOE Joint Genome Institute"/>
            <person name="Kjaerbolling I."/>
            <person name="Vesth T."/>
            <person name="Frisvad J.C."/>
            <person name="Nybo J.L."/>
            <person name="Theobald S."/>
            <person name="Kildgaard S."/>
            <person name="Isbrandt T."/>
            <person name="Kuo A."/>
            <person name="Sato A."/>
            <person name="Lyhne E.K."/>
            <person name="Kogle M.E."/>
            <person name="Wiebenga A."/>
            <person name="Kun R.S."/>
            <person name="Lubbers R.J."/>
            <person name="Makela M.R."/>
            <person name="Barry K."/>
            <person name="Chovatia M."/>
            <person name="Clum A."/>
            <person name="Daum C."/>
            <person name="Haridas S."/>
            <person name="He G."/>
            <person name="LaButti K."/>
            <person name="Lipzen A."/>
            <person name="Mondo S."/>
            <person name="Riley R."/>
            <person name="Salamov A."/>
            <person name="Simmons B.A."/>
            <person name="Magnuson J.K."/>
            <person name="Henrissat B."/>
            <person name="Mortensen U.H."/>
            <person name="Larsen T.O."/>
            <person name="Devries R.P."/>
            <person name="Grigoriev I.V."/>
            <person name="Machida M."/>
            <person name="Baker S.E."/>
            <person name="Andersen M.R."/>
        </authorList>
    </citation>
    <scope>NUCLEOTIDE SEQUENCE [LARGE SCALE GENOMIC DNA]</scope>
    <source>
        <strain evidence="2 3">IBT 29228</strain>
    </source>
</reference>